<dbReference type="Gene3D" id="2.60.120.260">
    <property type="entry name" value="Galactose-binding domain-like"/>
    <property type="match status" value="1"/>
</dbReference>
<feature type="transmembrane region" description="Helical" evidence="1">
    <location>
        <begin position="282"/>
        <end position="302"/>
    </location>
</feature>
<protein>
    <submittedName>
        <fullName evidence="2">Uncharacterized protein</fullName>
    </submittedName>
</protein>
<dbReference type="Proteomes" id="UP000663843">
    <property type="component" value="Unassembled WGS sequence"/>
</dbReference>
<keyword evidence="1" id="KW-0472">Membrane</keyword>
<sequence length="326" mass="35606">MSFQGVLPYTPIPFNVTPISSLFDLLPIASNDTSLGWVPSCTTPECVPTASWSTSAVNATLSFQYWGRDVAFDGDVKGNMSVQLIQDGIQVPWAPSGGALFGLKGNPIDIFYPHNITLKVLDASSDAQLSVTRARLNGSSFTNNQFPVENWIVPRNEDRLKYTGFAQKTNASQIEASTTRVSSQAGDSLFMQFNGSTILVYGPCGPGNGLMRVTIDGRQQTVNTSKPFASSDCLLFEAWGLTSTYFHRLLVENVDGRTLGINRFELFRVLFYGGPEISDRTVQVACGIASVFVAGIVMMGVYMGRSVKKWRGVDASQSNQRWFLSS</sequence>
<keyword evidence="1" id="KW-0812">Transmembrane</keyword>
<dbReference type="EMBL" id="CAJMWT010004548">
    <property type="protein sequence ID" value="CAE6492221.1"/>
    <property type="molecule type" value="Genomic_DNA"/>
</dbReference>
<dbReference type="AlphaFoldDB" id="A0A8H3CRK4"/>
<comment type="caution">
    <text evidence="2">The sequence shown here is derived from an EMBL/GenBank/DDBJ whole genome shotgun (WGS) entry which is preliminary data.</text>
</comment>
<reference evidence="2" key="1">
    <citation type="submission" date="2021-01" db="EMBL/GenBank/DDBJ databases">
        <authorList>
            <person name="Kaushik A."/>
        </authorList>
    </citation>
    <scope>NUCLEOTIDE SEQUENCE</scope>
    <source>
        <strain evidence="2">AG2-2IIIB</strain>
    </source>
</reference>
<gene>
    <name evidence="2" type="ORF">RDB_LOCUS130632</name>
</gene>
<organism evidence="2 3">
    <name type="scientific">Rhizoctonia solani</name>
    <dbReference type="NCBI Taxonomy" id="456999"/>
    <lineage>
        <taxon>Eukaryota</taxon>
        <taxon>Fungi</taxon>
        <taxon>Dikarya</taxon>
        <taxon>Basidiomycota</taxon>
        <taxon>Agaricomycotina</taxon>
        <taxon>Agaricomycetes</taxon>
        <taxon>Cantharellales</taxon>
        <taxon>Ceratobasidiaceae</taxon>
        <taxon>Rhizoctonia</taxon>
    </lineage>
</organism>
<accession>A0A8H3CRK4</accession>
<name>A0A8H3CRK4_9AGAM</name>
<evidence type="ECO:0000256" key="1">
    <source>
        <dbReference type="SAM" id="Phobius"/>
    </source>
</evidence>
<evidence type="ECO:0000313" key="3">
    <source>
        <dbReference type="Proteomes" id="UP000663843"/>
    </source>
</evidence>
<evidence type="ECO:0000313" key="2">
    <source>
        <dbReference type="EMBL" id="CAE6492221.1"/>
    </source>
</evidence>
<proteinExistence type="predicted"/>
<keyword evidence="1" id="KW-1133">Transmembrane helix</keyword>